<evidence type="ECO:0000256" key="1">
    <source>
        <dbReference type="SAM" id="MobiDB-lite"/>
    </source>
</evidence>
<sequence>MAPCHVRGRPAACGRAAAARRPVSTARRTAAGGAAATAACGWEARVRRGRPVLPLPFYSVAQRPGVGTVSGNVTADVTIDGLLSFLFFFFSSFDGAGFHEHGRCGGVKLAQRGAAGKPCGGRQGMAQQAEDGSARQPEADVAWLGGRAPTRSAVRRPWSPWWCDAVAGVALPAAGAADEQCAAKA</sequence>
<evidence type="ECO:0000313" key="3">
    <source>
        <dbReference type="Proteomes" id="UP000000763"/>
    </source>
</evidence>
<feature type="region of interest" description="Disordered" evidence="1">
    <location>
        <begin position="117"/>
        <end position="138"/>
    </location>
</feature>
<evidence type="ECO:0000313" key="2">
    <source>
        <dbReference type="EMBL" id="BAD62396.1"/>
    </source>
</evidence>
<dbReference type="Proteomes" id="UP000000763">
    <property type="component" value="Chromosome 6"/>
</dbReference>
<organism evidence="2 3">
    <name type="scientific">Oryza sativa subsp. japonica</name>
    <name type="common">Rice</name>
    <dbReference type="NCBI Taxonomy" id="39947"/>
    <lineage>
        <taxon>Eukaryota</taxon>
        <taxon>Viridiplantae</taxon>
        <taxon>Streptophyta</taxon>
        <taxon>Embryophyta</taxon>
        <taxon>Tracheophyta</taxon>
        <taxon>Spermatophyta</taxon>
        <taxon>Magnoliopsida</taxon>
        <taxon>Liliopsida</taxon>
        <taxon>Poales</taxon>
        <taxon>Poaceae</taxon>
        <taxon>BOP clade</taxon>
        <taxon>Oryzoideae</taxon>
        <taxon>Oryzeae</taxon>
        <taxon>Oryzinae</taxon>
        <taxon>Oryza</taxon>
        <taxon>Oryza sativa</taxon>
    </lineage>
</organism>
<proteinExistence type="predicted"/>
<reference evidence="3" key="1">
    <citation type="journal article" date="2005" name="Nature">
        <title>The map-based sequence of the rice genome.</title>
        <authorList>
            <consortium name="International rice genome sequencing project (IRGSP)"/>
            <person name="Matsumoto T."/>
            <person name="Wu J."/>
            <person name="Kanamori H."/>
            <person name="Katayose Y."/>
            <person name="Fujisawa M."/>
            <person name="Namiki N."/>
            <person name="Mizuno H."/>
            <person name="Yamamoto K."/>
            <person name="Antonio B.A."/>
            <person name="Baba T."/>
            <person name="Sakata K."/>
            <person name="Nagamura Y."/>
            <person name="Aoki H."/>
            <person name="Arikawa K."/>
            <person name="Arita K."/>
            <person name="Bito T."/>
            <person name="Chiden Y."/>
            <person name="Fujitsuka N."/>
            <person name="Fukunaka R."/>
            <person name="Hamada M."/>
            <person name="Harada C."/>
            <person name="Hayashi A."/>
            <person name="Hijishita S."/>
            <person name="Honda M."/>
            <person name="Hosokawa S."/>
            <person name="Ichikawa Y."/>
            <person name="Idonuma A."/>
            <person name="Iijima M."/>
            <person name="Ikeda M."/>
            <person name="Ikeno M."/>
            <person name="Ito K."/>
            <person name="Ito S."/>
            <person name="Ito T."/>
            <person name="Ito Y."/>
            <person name="Ito Y."/>
            <person name="Iwabuchi A."/>
            <person name="Kamiya K."/>
            <person name="Karasawa W."/>
            <person name="Kurita K."/>
            <person name="Katagiri S."/>
            <person name="Kikuta A."/>
            <person name="Kobayashi H."/>
            <person name="Kobayashi N."/>
            <person name="Machita K."/>
            <person name="Maehara T."/>
            <person name="Masukawa M."/>
            <person name="Mizubayashi T."/>
            <person name="Mukai Y."/>
            <person name="Nagasaki H."/>
            <person name="Nagata Y."/>
            <person name="Naito S."/>
            <person name="Nakashima M."/>
            <person name="Nakama Y."/>
            <person name="Nakamichi Y."/>
            <person name="Nakamura M."/>
            <person name="Meguro A."/>
            <person name="Negishi M."/>
            <person name="Ohta I."/>
            <person name="Ohta T."/>
            <person name="Okamoto M."/>
            <person name="Ono N."/>
            <person name="Saji S."/>
            <person name="Sakaguchi M."/>
            <person name="Sakai K."/>
            <person name="Shibata M."/>
            <person name="Shimokawa T."/>
            <person name="Song J."/>
            <person name="Takazaki Y."/>
            <person name="Terasawa K."/>
            <person name="Tsugane M."/>
            <person name="Tsuji K."/>
            <person name="Ueda S."/>
            <person name="Waki K."/>
            <person name="Yamagata H."/>
            <person name="Yamamoto M."/>
            <person name="Yamamoto S."/>
            <person name="Yamane H."/>
            <person name="Yoshiki S."/>
            <person name="Yoshihara R."/>
            <person name="Yukawa K."/>
            <person name="Zhong H."/>
            <person name="Yano M."/>
            <person name="Yuan Q."/>
            <person name="Ouyang S."/>
            <person name="Liu J."/>
            <person name="Jones K.M."/>
            <person name="Gansberger K."/>
            <person name="Moffat K."/>
            <person name="Hill J."/>
            <person name="Bera J."/>
            <person name="Fadrosh D."/>
            <person name="Jin S."/>
            <person name="Johri S."/>
            <person name="Kim M."/>
            <person name="Overton L."/>
            <person name="Reardon M."/>
            <person name="Tsitrin T."/>
            <person name="Vuong H."/>
            <person name="Weaver B."/>
            <person name="Ciecko A."/>
            <person name="Tallon L."/>
            <person name="Jackson J."/>
            <person name="Pai G."/>
            <person name="Aken S.V."/>
            <person name="Utterback T."/>
            <person name="Reidmuller S."/>
            <person name="Feldblyum T."/>
            <person name="Hsiao J."/>
            <person name="Zismann V."/>
            <person name="Iobst S."/>
            <person name="de Vazeille A.R."/>
            <person name="Buell C.R."/>
            <person name="Ying K."/>
            <person name="Li Y."/>
            <person name="Lu T."/>
            <person name="Huang Y."/>
            <person name="Zhao Q."/>
            <person name="Feng Q."/>
            <person name="Zhang L."/>
            <person name="Zhu J."/>
            <person name="Weng Q."/>
            <person name="Mu J."/>
            <person name="Lu Y."/>
            <person name="Fan D."/>
            <person name="Liu Y."/>
            <person name="Guan J."/>
            <person name="Zhang Y."/>
            <person name="Yu S."/>
            <person name="Liu X."/>
            <person name="Zhang Y."/>
            <person name="Hong G."/>
            <person name="Han B."/>
            <person name="Choisne N."/>
            <person name="Demange N."/>
            <person name="Orjeda G."/>
            <person name="Samain S."/>
            <person name="Cattolico L."/>
            <person name="Pelletier E."/>
            <person name="Couloux A."/>
            <person name="Segurens B."/>
            <person name="Wincker P."/>
            <person name="D'Hont A."/>
            <person name="Scarpelli C."/>
            <person name="Weissenbach J."/>
            <person name="Salanoubat M."/>
            <person name="Quetier F."/>
            <person name="Yu Y."/>
            <person name="Kim H.R."/>
            <person name="Rambo T."/>
            <person name="Currie J."/>
            <person name="Collura K."/>
            <person name="Luo M."/>
            <person name="Yang T."/>
            <person name="Ammiraju J.S.S."/>
            <person name="Engler F."/>
            <person name="Soderlund C."/>
            <person name="Wing R.A."/>
            <person name="Palmer L.E."/>
            <person name="de la Bastide M."/>
            <person name="Spiegel L."/>
            <person name="Nascimento L."/>
            <person name="Zutavern T."/>
            <person name="O'Shaughnessy A."/>
            <person name="Dike S."/>
            <person name="Dedhia N."/>
            <person name="Preston R."/>
            <person name="Balija V."/>
            <person name="McCombie W.R."/>
            <person name="Chow T."/>
            <person name="Chen H."/>
            <person name="Chung M."/>
            <person name="Chen C."/>
            <person name="Shaw J."/>
            <person name="Wu H."/>
            <person name="Hsiao K."/>
            <person name="Chao Y."/>
            <person name="Chu M."/>
            <person name="Cheng C."/>
            <person name="Hour A."/>
            <person name="Lee P."/>
            <person name="Lin S."/>
            <person name="Lin Y."/>
            <person name="Liou J."/>
            <person name="Liu S."/>
            <person name="Hsing Y."/>
            <person name="Raghuvanshi S."/>
            <person name="Mohanty A."/>
            <person name="Bharti A.K."/>
            <person name="Gaur A."/>
            <person name="Gupta V."/>
            <person name="Kumar D."/>
            <person name="Ravi V."/>
            <person name="Vij S."/>
            <person name="Kapur A."/>
            <person name="Khurana P."/>
            <person name="Khurana P."/>
            <person name="Khurana J.P."/>
            <person name="Tyagi A.K."/>
            <person name="Gaikwad K."/>
            <person name="Singh A."/>
            <person name="Dalal V."/>
            <person name="Srivastava S."/>
            <person name="Dixit A."/>
            <person name="Pal A.K."/>
            <person name="Ghazi I.A."/>
            <person name="Yadav M."/>
            <person name="Pandit A."/>
            <person name="Bhargava A."/>
            <person name="Sureshbabu K."/>
            <person name="Batra K."/>
            <person name="Sharma T.R."/>
            <person name="Mohapatra T."/>
            <person name="Singh N.K."/>
            <person name="Messing J."/>
            <person name="Nelson A.B."/>
            <person name="Fuks G."/>
            <person name="Kavchok S."/>
            <person name="Keizer G."/>
            <person name="Linton E."/>
            <person name="Llaca V."/>
            <person name="Song R."/>
            <person name="Tanyolac B."/>
            <person name="Young S."/>
            <person name="Ho-Il K."/>
            <person name="Hahn J.H."/>
            <person name="Sangsakoo G."/>
            <person name="Vanavichit A."/>
            <person name="de Mattos Luiz.A.T."/>
            <person name="Zimmer P.D."/>
            <person name="Malone G."/>
            <person name="Dellagostin O."/>
            <person name="de Oliveira A.C."/>
            <person name="Bevan M."/>
            <person name="Bancroft I."/>
            <person name="Minx P."/>
            <person name="Cordum H."/>
            <person name="Wilson R."/>
            <person name="Cheng Z."/>
            <person name="Jin W."/>
            <person name="Jiang J."/>
            <person name="Leong S.A."/>
            <person name="Iwama H."/>
            <person name="Gojobori T."/>
            <person name="Itoh T."/>
            <person name="Niimura Y."/>
            <person name="Fujii Y."/>
            <person name="Habara T."/>
            <person name="Sakai H."/>
            <person name="Sato Y."/>
            <person name="Wilson G."/>
            <person name="Kumar K."/>
            <person name="McCouch S."/>
            <person name="Juretic N."/>
            <person name="Hoen D."/>
            <person name="Wright S."/>
            <person name="Bruskiewich R."/>
            <person name="Bureau T."/>
            <person name="Miyao A."/>
            <person name="Hirochika H."/>
            <person name="Nishikawa T."/>
            <person name="Kadowaki K."/>
            <person name="Sugiura M."/>
            <person name="Burr B."/>
            <person name="Sasaki T."/>
        </authorList>
    </citation>
    <scope>NUCLEOTIDE SEQUENCE [LARGE SCALE GENOMIC DNA]</scope>
    <source>
        <strain evidence="3">cv. Nipponbare</strain>
    </source>
</reference>
<dbReference type="EMBL" id="AP006164">
    <property type="protein sequence ID" value="BAD62396.1"/>
    <property type="molecule type" value="Genomic_DNA"/>
</dbReference>
<accession>Q5Z4D6</accession>
<dbReference type="AlphaFoldDB" id="Q5Z4D6"/>
<name>Q5Z4D6_ORYSJ</name>
<reference evidence="3" key="2">
    <citation type="journal article" date="2008" name="Nucleic Acids Res.">
        <title>The rice annotation project database (RAP-DB): 2008 update.</title>
        <authorList>
            <consortium name="The rice annotation project (RAP)"/>
        </authorList>
    </citation>
    <scope>GENOME REANNOTATION</scope>
    <source>
        <strain evidence="3">cv. Nipponbare</strain>
    </source>
</reference>
<protein>
    <submittedName>
        <fullName evidence="2">Uncharacterized protein</fullName>
    </submittedName>
</protein>
<gene>
    <name evidence="2" type="primary">B1386G10.17</name>
</gene>